<reference evidence="2 3" key="1">
    <citation type="journal article" date="2015" name="Nature">
        <title>rRNA introns, odd ribosomes, and small enigmatic genomes across a large radiation of phyla.</title>
        <authorList>
            <person name="Brown C.T."/>
            <person name="Hug L.A."/>
            <person name="Thomas B.C."/>
            <person name="Sharon I."/>
            <person name="Castelle C.J."/>
            <person name="Singh A."/>
            <person name="Wilkins M.J."/>
            <person name="Williams K.H."/>
            <person name="Banfield J.F."/>
        </authorList>
    </citation>
    <scope>NUCLEOTIDE SEQUENCE [LARGE SCALE GENOMIC DNA]</scope>
</reference>
<keyword evidence="1" id="KW-1133">Transmembrane helix</keyword>
<dbReference type="Proteomes" id="UP000034137">
    <property type="component" value="Unassembled WGS sequence"/>
</dbReference>
<evidence type="ECO:0000313" key="3">
    <source>
        <dbReference type="Proteomes" id="UP000034137"/>
    </source>
</evidence>
<evidence type="ECO:0000313" key="2">
    <source>
        <dbReference type="EMBL" id="KKR31067.1"/>
    </source>
</evidence>
<accession>A0A0G0SZM7</accession>
<dbReference type="EMBL" id="LBXO01000076">
    <property type="protein sequence ID" value="KKR31067.1"/>
    <property type="molecule type" value="Genomic_DNA"/>
</dbReference>
<evidence type="ECO:0000256" key="1">
    <source>
        <dbReference type="SAM" id="Phobius"/>
    </source>
</evidence>
<name>A0A0G0SZM7_9BACT</name>
<dbReference type="AlphaFoldDB" id="A0A0G0SZM7"/>
<protein>
    <submittedName>
        <fullName evidence="2">Uncharacterized protein</fullName>
    </submittedName>
</protein>
<proteinExistence type="predicted"/>
<organism evidence="2 3">
    <name type="scientific">Candidatus Falkowbacteria bacterium GW2011_GWF2_39_8</name>
    <dbReference type="NCBI Taxonomy" id="1618642"/>
    <lineage>
        <taxon>Bacteria</taxon>
        <taxon>Candidatus Falkowiibacteriota</taxon>
    </lineage>
</organism>
<feature type="transmembrane region" description="Helical" evidence="1">
    <location>
        <begin position="12"/>
        <end position="30"/>
    </location>
</feature>
<keyword evidence="1" id="KW-0472">Membrane</keyword>
<keyword evidence="1" id="KW-0812">Transmembrane</keyword>
<comment type="caution">
    <text evidence="2">The sequence shown here is derived from an EMBL/GenBank/DDBJ whole genome shotgun (WGS) entry which is preliminary data.</text>
</comment>
<sequence length="96" mass="11010">MFKAIISKKQIILKSFLIFWLVIATGYIIFDLYSRYQVSLLRQAYNAGLTDTINNVIRQAEESKCQPFDAYSGEKKVSLIDVKCLQNTAQEEAPKQ</sequence>
<gene>
    <name evidence="2" type="ORF">UT64_C0076G0011</name>
</gene>